<name>X0SUX4_9ZZZZ</name>
<dbReference type="InterPro" id="IPR023214">
    <property type="entry name" value="HAD_sf"/>
</dbReference>
<dbReference type="EMBL" id="BARS01000993">
    <property type="protein sequence ID" value="GAF84794.1"/>
    <property type="molecule type" value="Genomic_DNA"/>
</dbReference>
<dbReference type="AlphaFoldDB" id="X0SUX4"/>
<dbReference type="SUPFAM" id="SSF56784">
    <property type="entry name" value="HAD-like"/>
    <property type="match status" value="1"/>
</dbReference>
<accession>X0SUX4</accession>
<keyword evidence="3" id="KW-0460">Magnesium</keyword>
<evidence type="ECO:0008006" key="5">
    <source>
        <dbReference type="Google" id="ProtNLM"/>
    </source>
</evidence>
<proteinExistence type="predicted"/>
<dbReference type="Gene3D" id="1.10.150.240">
    <property type="entry name" value="Putative phosphatase, domain 2"/>
    <property type="match status" value="1"/>
</dbReference>
<dbReference type="GO" id="GO:0016791">
    <property type="term" value="F:phosphatase activity"/>
    <property type="evidence" value="ECO:0007669"/>
    <property type="project" value="TreeGrafter"/>
</dbReference>
<reference evidence="4" key="1">
    <citation type="journal article" date="2014" name="Front. Microbiol.">
        <title>High frequency of phylogenetically diverse reductive dehalogenase-homologous genes in deep subseafloor sedimentary metagenomes.</title>
        <authorList>
            <person name="Kawai M."/>
            <person name="Futagami T."/>
            <person name="Toyoda A."/>
            <person name="Takaki Y."/>
            <person name="Nishi S."/>
            <person name="Hori S."/>
            <person name="Arai W."/>
            <person name="Tsubouchi T."/>
            <person name="Morono Y."/>
            <person name="Uchiyama I."/>
            <person name="Ito T."/>
            <person name="Fujiyama A."/>
            <person name="Inagaki F."/>
            <person name="Takami H."/>
        </authorList>
    </citation>
    <scope>NUCLEOTIDE SEQUENCE</scope>
    <source>
        <strain evidence="4">Expedition CK06-06</strain>
    </source>
</reference>
<evidence type="ECO:0000313" key="4">
    <source>
        <dbReference type="EMBL" id="GAF84794.1"/>
    </source>
</evidence>
<organism evidence="4">
    <name type="scientific">marine sediment metagenome</name>
    <dbReference type="NCBI Taxonomy" id="412755"/>
    <lineage>
        <taxon>unclassified sequences</taxon>
        <taxon>metagenomes</taxon>
        <taxon>ecological metagenomes</taxon>
    </lineage>
</organism>
<dbReference type="Gene3D" id="3.40.50.1000">
    <property type="entry name" value="HAD superfamily/HAD-like"/>
    <property type="match status" value="1"/>
</dbReference>
<comment type="caution">
    <text evidence="4">The sequence shown here is derived from an EMBL/GenBank/DDBJ whole genome shotgun (WGS) entry which is preliminary data.</text>
</comment>
<dbReference type="PANTHER" id="PTHR46470:SF2">
    <property type="entry name" value="GLYCERALDEHYDE 3-PHOSPHATE PHOSPHATASE"/>
    <property type="match status" value="1"/>
</dbReference>
<dbReference type="GO" id="GO:0046872">
    <property type="term" value="F:metal ion binding"/>
    <property type="evidence" value="ECO:0007669"/>
    <property type="project" value="UniProtKB-KW"/>
</dbReference>
<dbReference type="InterPro" id="IPR051400">
    <property type="entry name" value="HAD-like_hydrolase"/>
</dbReference>
<keyword evidence="1" id="KW-0479">Metal-binding</keyword>
<evidence type="ECO:0000256" key="3">
    <source>
        <dbReference type="ARBA" id="ARBA00022842"/>
    </source>
</evidence>
<gene>
    <name evidence="4" type="ORF">S01H1_02125</name>
</gene>
<evidence type="ECO:0000256" key="1">
    <source>
        <dbReference type="ARBA" id="ARBA00022723"/>
    </source>
</evidence>
<dbReference type="InterPro" id="IPR023198">
    <property type="entry name" value="PGP-like_dom2"/>
</dbReference>
<protein>
    <recommendedName>
        <fullName evidence="5">HAD family hydrolase</fullName>
    </recommendedName>
</protein>
<evidence type="ECO:0000256" key="2">
    <source>
        <dbReference type="ARBA" id="ARBA00022801"/>
    </source>
</evidence>
<sequence>MKELGFNSEESLIKLDEVDINYIKEYGFVKERYPLSLGRTYEYFCKINGKKITPVLKKKIEDIGWQVFRQVPELIEDVYFVLDTLSKKYFLILATLGDPQVQKEKVELSGLKKYFSKIYVLKHKNVEEYQNILKEHNLNKKETWIVGNSVRSDLNPGLKLELNCILIPYLSWKFEDEEPLSENYLQLDSLKEVLNYL</sequence>
<dbReference type="PANTHER" id="PTHR46470">
    <property type="entry name" value="N-ACYLNEURAMINATE-9-PHOSPHATASE"/>
    <property type="match status" value="1"/>
</dbReference>
<dbReference type="InterPro" id="IPR041492">
    <property type="entry name" value="HAD_2"/>
</dbReference>
<dbReference type="InterPro" id="IPR036412">
    <property type="entry name" value="HAD-like_sf"/>
</dbReference>
<keyword evidence="2" id="KW-0378">Hydrolase</keyword>
<dbReference type="Pfam" id="PF13419">
    <property type="entry name" value="HAD_2"/>
    <property type="match status" value="1"/>
</dbReference>